<dbReference type="AlphaFoldDB" id="A0A4Y2IDJ4"/>
<evidence type="ECO:0000313" key="1">
    <source>
        <dbReference type="EMBL" id="GBM75793.1"/>
    </source>
</evidence>
<keyword evidence="2" id="KW-1185">Reference proteome</keyword>
<dbReference type="EMBL" id="BGPR01002578">
    <property type="protein sequence ID" value="GBM75793.1"/>
    <property type="molecule type" value="Genomic_DNA"/>
</dbReference>
<protein>
    <submittedName>
        <fullName evidence="1">Uncharacterized protein</fullName>
    </submittedName>
</protein>
<sequence length="103" mass="11748">MANVDISCTKLRCGRGVGVPSRKRHRYGKKTIQILGILLVTKKPRANNVKNKTCKPSFVCRDLKTASYDIYKIYRKKSKKALRCVNGIVRTFEDMEIKVSADK</sequence>
<organism evidence="1 2">
    <name type="scientific">Araneus ventricosus</name>
    <name type="common">Orbweaver spider</name>
    <name type="synonym">Epeira ventricosa</name>
    <dbReference type="NCBI Taxonomy" id="182803"/>
    <lineage>
        <taxon>Eukaryota</taxon>
        <taxon>Metazoa</taxon>
        <taxon>Ecdysozoa</taxon>
        <taxon>Arthropoda</taxon>
        <taxon>Chelicerata</taxon>
        <taxon>Arachnida</taxon>
        <taxon>Araneae</taxon>
        <taxon>Araneomorphae</taxon>
        <taxon>Entelegynae</taxon>
        <taxon>Araneoidea</taxon>
        <taxon>Araneidae</taxon>
        <taxon>Araneus</taxon>
    </lineage>
</organism>
<name>A0A4Y2IDJ4_ARAVE</name>
<gene>
    <name evidence="1" type="ORF">AVEN_77161_1</name>
</gene>
<accession>A0A4Y2IDJ4</accession>
<proteinExistence type="predicted"/>
<dbReference type="Proteomes" id="UP000499080">
    <property type="component" value="Unassembled WGS sequence"/>
</dbReference>
<evidence type="ECO:0000313" key="2">
    <source>
        <dbReference type="Proteomes" id="UP000499080"/>
    </source>
</evidence>
<comment type="caution">
    <text evidence="1">The sequence shown here is derived from an EMBL/GenBank/DDBJ whole genome shotgun (WGS) entry which is preliminary data.</text>
</comment>
<reference evidence="1 2" key="1">
    <citation type="journal article" date="2019" name="Sci. Rep.">
        <title>Orb-weaving spider Araneus ventricosus genome elucidates the spidroin gene catalogue.</title>
        <authorList>
            <person name="Kono N."/>
            <person name="Nakamura H."/>
            <person name="Ohtoshi R."/>
            <person name="Moran D.A.P."/>
            <person name="Shinohara A."/>
            <person name="Yoshida Y."/>
            <person name="Fujiwara M."/>
            <person name="Mori M."/>
            <person name="Tomita M."/>
            <person name="Arakawa K."/>
        </authorList>
    </citation>
    <scope>NUCLEOTIDE SEQUENCE [LARGE SCALE GENOMIC DNA]</scope>
</reference>